<dbReference type="EMBL" id="JPQZ01000011">
    <property type="protein sequence ID" value="KKO75809.1"/>
    <property type="molecule type" value="Genomic_DNA"/>
</dbReference>
<dbReference type="RefSeq" id="XP_024331551.1">
    <property type="nucleotide sequence ID" value="XM_024473751.1"/>
</dbReference>
<accession>A0A0F9ZE54</accession>
<name>A0A0F9ZE54_9MICR</name>
<sequence>MNNYIIINSKRITRSTEGLTRAQFPMKLINHLSWINLVWLQERTL</sequence>
<dbReference type="AlphaFoldDB" id="A0A0F9ZE54"/>
<reference evidence="1 2" key="1">
    <citation type="journal article" date="2015" name="Environ. Microbiol.">
        <title>Genome analyses suggest the presence of polyploidy and recent human-driven expansions in eight global populations of the honeybee pathogen Nosema ceranae.</title>
        <authorList>
            <person name="Pelin A."/>
            <person name="Selman M."/>
            <person name="Aris-Brosou S."/>
            <person name="Farinelli L."/>
            <person name="Corradi N."/>
        </authorList>
    </citation>
    <scope>NUCLEOTIDE SEQUENCE [LARGE SCALE GENOMIC DNA]</scope>
    <source>
        <strain evidence="1 2">PA08 1199</strain>
    </source>
</reference>
<dbReference type="VEuPathDB" id="MicrosporidiaDB:AAJ76_110003188"/>
<evidence type="ECO:0000313" key="1">
    <source>
        <dbReference type="EMBL" id="KKO75809.1"/>
    </source>
</evidence>
<protein>
    <submittedName>
        <fullName evidence="1">Uncharacterized protein</fullName>
    </submittedName>
</protein>
<proteinExistence type="predicted"/>
<keyword evidence="2" id="KW-1185">Reference proteome</keyword>
<dbReference type="GeneID" id="36318648"/>
<gene>
    <name evidence="1" type="ORF">AAJ76_110003188</name>
</gene>
<dbReference type="Proteomes" id="UP000034350">
    <property type="component" value="Unassembled WGS sequence"/>
</dbReference>
<organism evidence="1 2">
    <name type="scientific">Vairimorpha ceranae</name>
    <dbReference type="NCBI Taxonomy" id="40302"/>
    <lineage>
        <taxon>Eukaryota</taxon>
        <taxon>Fungi</taxon>
        <taxon>Fungi incertae sedis</taxon>
        <taxon>Microsporidia</taxon>
        <taxon>Nosematidae</taxon>
        <taxon>Vairimorpha</taxon>
    </lineage>
</organism>
<comment type="caution">
    <text evidence="1">The sequence shown here is derived from an EMBL/GenBank/DDBJ whole genome shotgun (WGS) entry which is preliminary data.</text>
</comment>
<evidence type="ECO:0000313" key="2">
    <source>
        <dbReference type="Proteomes" id="UP000034350"/>
    </source>
</evidence>